<dbReference type="InterPro" id="IPR026906">
    <property type="entry name" value="LRR_5"/>
</dbReference>
<dbReference type="PANTHER" id="PTHR45661:SF3">
    <property type="entry name" value="IG-LIKE DOMAIN-CONTAINING PROTEIN"/>
    <property type="match status" value="1"/>
</dbReference>
<proteinExistence type="predicted"/>
<dbReference type="SUPFAM" id="SSF52058">
    <property type="entry name" value="L domain-like"/>
    <property type="match status" value="1"/>
</dbReference>
<keyword evidence="4" id="KW-1185">Reference proteome</keyword>
<comment type="caution">
    <text evidence="3">The sequence shown here is derived from an EMBL/GenBank/DDBJ whole genome shotgun (WGS) entry which is preliminary data.</text>
</comment>
<gene>
    <name evidence="3" type="ORF">OF365_00895</name>
</gene>
<feature type="region of interest" description="Disordered" evidence="1">
    <location>
        <begin position="31"/>
        <end position="58"/>
    </location>
</feature>
<dbReference type="InterPro" id="IPR053139">
    <property type="entry name" value="Surface_bspA-like"/>
</dbReference>
<dbReference type="InterPro" id="IPR032675">
    <property type="entry name" value="LRR_dom_sf"/>
</dbReference>
<keyword evidence="2" id="KW-0732">Signal</keyword>
<dbReference type="Gene3D" id="3.80.10.10">
    <property type="entry name" value="Ribonuclease Inhibitor"/>
    <property type="match status" value="1"/>
</dbReference>
<organism evidence="3 4">
    <name type="scientific">Ureaplasma zalophigenitalium</name>
    <dbReference type="NCBI Taxonomy" id="907723"/>
    <lineage>
        <taxon>Bacteria</taxon>
        <taxon>Bacillati</taxon>
        <taxon>Mycoplasmatota</taxon>
        <taxon>Mycoplasmoidales</taxon>
        <taxon>Mycoplasmoidaceae</taxon>
        <taxon>Ureaplasma</taxon>
    </lineage>
</organism>
<protein>
    <submittedName>
        <fullName evidence="3">Leucine-rich repeat domain-containing protein</fullName>
    </submittedName>
</protein>
<evidence type="ECO:0000256" key="2">
    <source>
        <dbReference type="SAM" id="SignalP"/>
    </source>
</evidence>
<dbReference type="InterPro" id="IPR054816">
    <property type="entry name" value="Lipoprotein_mollicutes-type_CS"/>
</dbReference>
<sequence length="280" mass="31034">MKKRKMNKKILFSSLALLTITGAVAAVATSCHQPSKNPSNNKDESTPKNPSNNKDESTKTFTIDKTNLDTYFEYELINNVYYVKKIKKDLPQDNEIVWALEESPSFKRYLDKKDAKLRQLANLTLSNVLKVADNAFENSTWLKNIKLNKATTIGNAAFWKTAQLNSVTATAVSEVEGFAFSETGLVNLVLPNALEIKGYAFYKANSLESLTASKVNKLGDQAFGHAAKLTNLETNNLESIGLNVFENTPLFETLKNKATNGLVVYKNALLSAYEAKGEVF</sequence>
<dbReference type="Pfam" id="PF13306">
    <property type="entry name" value="LRR_5"/>
    <property type="match status" value="1"/>
</dbReference>
<reference evidence="3 4" key="1">
    <citation type="journal article" date="2020" name="Int. J. Syst. Evol. Microbiol.">
        <title>Ureaplasma miroungigenitalium sp. nov. isolated from northern elephant seals (Mirounga angustirostris) and Ureaplasma zalophigenitalium sp. nov. isolated from California sea lions (Zalophus californianus).</title>
        <authorList>
            <person name="Volokhov D.V."/>
            <person name="Gulland F.M."/>
            <person name="Gao Y."/>
            <person name="Chizhikov V.E."/>
        </authorList>
    </citation>
    <scope>NUCLEOTIDE SEQUENCE [LARGE SCALE GENOMIC DNA]</scope>
    <source>
        <strain evidence="3 4">CSL7644-GEN</strain>
    </source>
</reference>
<feature type="compositionally biased region" description="Polar residues" evidence="1">
    <location>
        <begin position="31"/>
        <end position="40"/>
    </location>
</feature>
<dbReference type="Proteomes" id="UP001207252">
    <property type="component" value="Unassembled WGS sequence"/>
</dbReference>
<dbReference type="EMBL" id="JAOXHJ010000001">
    <property type="protein sequence ID" value="MCV3753928.1"/>
    <property type="molecule type" value="Genomic_DNA"/>
</dbReference>
<evidence type="ECO:0000313" key="3">
    <source>
        <dbReference type="EMBL" id="MCV3753928.1"/>
    </source>
</evidence>
<accession>A0ABT3BP18</accession>
<name>A0ABT3BP18_9BACT</name>
<feature type="chain" id="PRO_5045134731" evidence="2">
    <location>
        <begin position="26"/>
        <end position="280"/>
    </location>
</feature>
<dbReference type="PROSITE" id="PS51257">
    <property type="entry name" value="PROKAR_LIPOPROTEIN"/>
    <property type="match status" value="1"/>
</dbReference>
<evidence type="ECO:0000256" key="1">
    <source>
        <dbReference type="SAM" id="MobiDB-lite"/>
    </source>
</evidence>
<dbReference type="NCBIfam" id="NF045726">
    <property type="entry name" value="XXplasma_LP"/>
    <property type="match status" value="1"/>
</dbReference>
<feature type="signal peptide" evidence="2">
    <location>
        <begin position="1"/>
        <end position="25"/>
    </location>
</feature>
<dbReference type="PANTHER" id="PTHR45661">
    <property type="entry name" value="SURFACE ANTIGEN"/>
    <property type="match status" value="1"/>
</dbReference>
<dbReference type="RefSeq" id="WP_263817729.1">
    <property type="nucleotide sequence ID" value="NZ_JAOXHJ010000001.1"/>
</dbReference>
<evidence type="ECO:0000313" key="4">
    <source>
        <dbReference type="Proteomes" id="UP001207252"/>
    </source>
</evidence>